<proteinExistence type="predicted"/>
<evidence type="ECO:0000313" key="2">
    <source>
        <dbReference type="Proteomes" id="UP000828251"/>
    </source>
</evidence>
<gene>
    <name evidence="1" type="ORF">J1N35_041754</name>
</gene>
<dbReference type="OrthoDB" id="984173at2759"/>
<comment type="caution">
    <text evidence="1">The sequence shown here is derived from an EMBL/GenBank/DDBJ whole genome shotgun (WGS) entry which is preliminary data.</text>
</comment>
<accession>A0A9D3UG45</accession>
<keyword evidence="2" id="KW-1185">Reference proteome</keyword>
<dbReference type="AlphaFoldDB" id="A0A9D3UG45"/>
<evidence type="ECO:0000313" key="1">
    <source>
        <dbReference type="EMBL" id="KAH1040011.1"/>
    </source>
</evidence>
<organism evidence="1 2">
    <name type="scientific">Gossypium stocksii</name>
    <dbReference type="NCBI Taxonomy" id="47602"/>
    <lineage>
        <taxon>Eukaryota</taxon>
        <taxon>Viridiplantae</taxon>
        <taxon>Streptophyta</taxon>
        <taxon>Embryophyta</taxon>
        <taxon>Tracheophyta</taxon>
        <taxon>Spermatophyta</taxon>
        <taxon>Magnoliopsida</taxon>
        <taxon>eudicotyledons</taxon>
        <taxon>Gunneridae</taxon>
        <taxon>Pentapetalae</taxon>
        <taxon>rosids</taxon>
        <taxon>malvids</taxon>
        <taxon>Malvales</taxon>
        <taxon>Malvaceae</taxon>
        <taxon>Malvoideae</taxon>
        <taxon>Gossypium</taxon>
    </lineage>
</organism>
<name>A0A9D3UG45_9ROSI</name>
<reference evidence="1 2" key="1">
    <citation type="journal article" date="2021" name="Plant Biotechnol. J.">
        <title>Multi-omics assisted identification of the key and species-specific regulatory components of drought-tolerant mechanisms in Gossypium stocksii.</title>
        <authorList>
            <person name="Yu D."/>
            <person name="Ke L."/>
            <person name="Zhang D."/>
            <person name="Wu Y."/>
            <person name="Sun Y."/>
            <person name="Mei J."/>
            <person name="Sun J."/>
            <person name="Sun Y."/>
        </authorList>
    </citation>
    <scope>NUCLEOTIDE SEQUENCE [LARGE SCALE GENOMIC DNA]</scope>
    <source>
        <strain evidence="2">cv. E1</strain>
        <tissue evidence="1">Leaf</tissue>
    </source>
</reference>
<sequence>MEGKIRRPRASWLEMRRAKYSEAVACWDAVQVGVEKEWRQIIIRKRFPRNNQKVSGNGLAHLLATESLRMREEVYLEMTVLKYAEAQRRKDWKHEPD</sequence>
<dbReference type="Proteomes" id="UP000828251">
    <property type="component" value="Unassembled WGS sequence"/>
</dbReference>
<dbReference type="EMBL" id="JAIQCV010000012">
    <property type="protein sequence ID" value="KAH1040011.1"/>
    <property type="molecule type" value="Genomic_DNA"/>
</dbReference>
<protein>
    <submittedName>
        <fullName evidence="1">Uncharacterized protein</fullName>
    </submittedName>
</protein>